<evidence type="ECO:0000313" key="3">
    <source>
        <dbReference type="Proteomes" id="UP000030002"/>
    </source>
</evidence>
<protein>
    <submittedName>
        <fullName evidence="2">Uncharacterized protein</fullName>
    </submittedName>
</protein>
<name>A0A0A0J994_9MICO</name>
<organism evidence="2 3">
    <name type="scientific">Knoellia sinensis KCTC 19936</name>
    <dbReference type="NCBI Taxonomy" id="1385520"/>
    <lineage>
        <taxon>Bacteria</taxon>
        <taxon>Bacillati</taxon>
        <taxon>Actinomycetota</taxon>
        <taxon>Actinomycetes</taxon>
        <taxon>Micrococcales</taxon>
        <taxon>Intrasporangiaceae</taxon>
        <taxon>Knoellia</taxon>
    </lineage>
</organism>
<dbReference type="eggNOG" id="ENOG502ZQEJ">
    <property type="taxonomic scope" value="Bacteria"/>
</dbReference>
<gene>
    <name evidence="2" type="ORF">N802_08910</name>
</gene>
<dbReference type="EMBL" id="AVPJ01000003">
    <property type="protein sequence ID" value="KGN33985.1"/>
    <property type="molecule type" value="Genomic_DNA"/>
</dbReference>
<feature type="transmembrane region" description="Helical" evidence="1">
    <location>
        <begin position="88"/>
        <end position="111"/>
    </location>
</feature>
<comment type="caution">
    <text evidence="2">The sequence shown here is derived from an EMBL/GenBank/DDBJ whole genome shotgun (WGS) entry which is preliminary data.</text>
</comment>
<feature type="transmembrane region" description="Helical" evidence="1">
    <location>
        <begin position="48"/>
        <end position="68"/>
    </location>
</feature>
<sequence>MRDINQTIQVDGFIGGIFNGPTTIGGPAEEAQTYTVRKARLLPATDQLLSVVASLMSIGSLLVGAEGVRRLWRARPDGLGDAVSATVVLQAFGALALLALLLMLSTVLWSLRRLAKHRLMHFSKVPFLPVLAGVTNRRGHGQLALLRLKGTCVRCGGRLKFFNMATAWHTGENGRRVVDERESAAQCVRNPRHWFQVDIADKLLLDVVEGDEG</sequence>
<reference evidence="2 3" key="1">
    <citation type="submission" date="2013-08" db="EMBL/GenBank/DDBJ databases">
        <title>The genome sequence of Knoellia sinensis.</title>
        <authorList>
            <person name="Zhu W."/>
            <person name="Wang G."/>
        </authorList>
    </citation>
    <scope>NUCLEOTIDE SEQUENCE [LARGE SCALE GENOMIC DNA]</scope>
    <source>
        <strain evidence="2 3">KCTC 19936</strain>
    </source>
</reference>
<keyword evidence="1" id="KW-0472">Membrane</keyword>
<evidence type="ECO:0000313" key="2">
    <source>
        <dbReference type="EMBL" id="KGN33985.1"/>
    </source>
</evidence>
<dbReference type="AlphaFoldDB" id="A0A0A0J994"/>
<accession>A0A0A0J994</accession>
<proteinExistence type="predicted"/>
<dbReference type="RefSeq" id="WP_035913669.1">
    <property type="nucleotide sequence ID" value="NZ_AVPJ01000003.1"/>
</dbReference>
<keyword evidence="1" id="KW-0812">Transmembrane</keyword>
<keyword evidence="3" id="KW-1185">Reference proteome</keyword>
<dbReference type="OrthoDB" id="5148473at2"/>
<keyword evidence="1" id="KW-1133">Transmembrane helix</keyword>
<evidence type="ECO:0000256" key="1">
    <source>
        <dbReference type="SAM" id="Phobius"/>
    </source>
</evidence>
<dbReference type="Proteomes" id="UP000030002">
    <property type="component" value="Unassembled WGS sequence"/>
</dbReference>